<sequence length="127" mass="14781">MLEHLSKARFIKEIADFTHGSEWIYRGINPAVIVFHDSVHLYEKGIRDVYDPLKKLFPQVNFYQVLIDRDPQIAQIYDIQTSPTTMFIPLTGKPLFIPGFLTPEEAKEKTEFLIEGRTKQIIKNDCI</sequence>
<accession>A0A354M4L2</accession>
<gene>
    <name evidence="1" type="ORF">DDY73_10660</name>
</gene>
<reference evidence="1 2" key="1">
    <citation type="journal article" date="2018" name="Nat. Biotechnol.">
        <title>A standardized bacterial taxonomy based on genome phylogeny substantially revises the tree of life.</title>
        <authorList>
            <person name="Parks D.H."/>
            <person name="Chuvochina M."/>
            <person name="Waite D.W."/>
            <person name="Rinke C."/>
            <person name="Skarshewski A."/>
            <person name="Chaumeil P.A."/>
            <person name="Hugenholtz P."/>
        </authorList>
    </citation>
    <scope>NUCLEOTIDE SEQUENCE [LARGE SCALE GENOMIC DNA]</scope>
    <source>
        <strain evidence="1">UBA11482</strain>
    </source>
</reference>
<name>A0A354M4L2_9BACT</name>
<protein>
    <recommendedName>
        <fullName evidence="3">Thioredoxin domain-containing protein</fullName>
    </recommendedName>
</protein>
<dbReference type="Gene3D" id="3.40.30.10">
    <property type="entry name" value="Glutaredoxin"/>
    <property type="match status" value="1"/>
</dbReference>
<evidence type="ECO:0000313" key="2">
    <source>
        <dbReference type="Proteomes" id="UP000262954"/>
    </source>
</evidence>
<dbReference type="Proteomes" id="UP000262954">
    <property type="component" value="Unassembled WGS sequence"/>
</dbReference>
<dbReference type="GeneID" id="92928235"/>
<dbReference type="RefSeq" id="WP_022601931.1">
    <property type="nucleotide sequence ID" value="NZ_AP028032.1"/>
</dbReference>
<proteinExistence type="predicted"/>
<dbReference type="AlphaFoldDB" id="A0A354M4L2"/>
<dbReference type="EMBL" id="DNWC01000140">
    <property type="protein sequence ID" value="HBJ09451.1"/>
    <property type="molecule type" value="Genomic_DNA"/>
</dbReference>
<evidence type="ECO:0008006" key="3">
    <source>
        <dbReference type="Google" id="ProtNLM"/>
    </source>
</evidence>
<comment type="caution">
    <text evidence="1">The sequence shown here is derived from an EMBL/GenBank/DDBJ whole genome shotgun (WGS) entry which is preliminary data.</text>
</comment>
<dbReference type="InterPro" id="IPR036249">
    <property type="entry name" value="Thioredoxin-like_sf"/>
</dbReference>
<evidence type="ECO:0000313" key="1">
    <source>
        <dbReference type="EMBL" id="HBJ09451.1"/>
    </source>
</evidence>
<dbReference type="SUPFAM" id="SSF52833">
    <property type="entry name" value="Thioredoxin-like"/>
    <property type="match status" value="1"/>
</dbReference>
<organism evidence="1 2">
    <name type="scientific">Coprobacter fastidiosus</name>
    <dbReference type="NCBI Taxonomy" id="1099853"/>
    <lineage>
        <taxon>Bacteria</taxon>
        <taxon>Pseudomonadati</taxon>
        <taxon>Bacteroidota</taxon>
        <taxon>Bacteroidia</taxon>
        <taxon>Bacteroidales</taxon>
        <taxon>Barnesiellaceae</taxon>
        <taxon>Coprobacter</taxon>
    </lineage>
</organism>